<dbReference type="AlphaFoldDB" id="A0ABD5P2S5"/>
<gene>
    <name evidence="1" type="ORF">ACFOZ7_17105</name>
</gene>
<dbReference type="GeneID" id="71853633"/>
<name>A0ABD5P2S5_9EURY</name>
<evidence type="ECO:0000313" key="2">
    <source>
        <dbReference type="Proteomes" id="UP001595821"/>
    </source>
</evidence>
<sequence length="46" mass="5392">MCHYYEDVAELDAKEQEREDTSEADIREELEAELDKEKFVALGLVM</sequence>
<reference evidence="1 2" key="1">
    <citation type="journal article" date="2014" name="Int. J. Syst. Evol. Microbiol.">
        <title>Complete genome sequence of Corynebacterium casei LMG S-19264T (=DSM 44701T), isolated from a smear-ripened cheese.</title>
        <authorList>
            <consortium name="US DOE Joint Genome Institute (JGI-PGF)"/>
            <person name="Walter F."/>
            <person name="Albersmeier A."/>
            <person name="Kalinowski J."/>
            <person name="Ruckert C."/>
        </authorList>
    </citation>
    <scope>NUCLEOTIDE SEQUENCE [LARGE SCALE GENOMIC DNA]</scope>
    <source>
        <strain evidence="1 2">IBRC-M 10912</strain>
    </source>
</reference>
<accession>A0ABD5P2S5</accession>
<comment type="caution">
    <text evidence="1">The sequence shown here is derived from an EMBL/GenBank/DDBJ whole genome shotgun (WGS) entry which is preliminary data.</text>
</comment>
<proteinExistence type="predicted"/>
<organism evidence="1 2">
    <name type="scientific">Natribaculum luteum</name>
    <dbReference type="NCBI Taxonomy" id="1586232"/>
    <lineage>
        <taxon>Archaea</taxon>
        <taxon>Methanobacteriati</taxon>
        <taxon>Methanobacteriota</taxon>
        <taxon>Stenosarchaea group</taxon>
        <taxon>Halobacteria</taxon>
        <taxon>Halobacteriales</taxon>
        <taxon>Natrialbaceae</taxon>
        <taxon>Natribaculum</taxon>
    </lineage>
</organism>
<dbReference type="EMBL" id="JBHSDJ010000125">
    <property type="protein sequence ID" value="MFC4248622.1"/>
    <property type="molecule type" value="Genomic_DNA"/>
</dbReference>
<evidence type="ECO:0000313" key="1">
    <source>
        <dbReference type="EMBL" id="MFC4248622.1"/>
    </source>
</evidence>
<dbReference type="RefSeq" id="WP_246973966.1">
    <property type="nucleotide sequence ID" value="NZ_CP095397.1"/>
</dbReference>
<dbReference type="Proteomes" id="UP001595821">
    <property type="component" value="Unassembled WGS sequence"/>
</dbReference>
<protein>
    <submittedName>
        <fullName evidence="1">Uncharacterized protein</fullName>
    </submittedName>
</protein>